<comment type="caution">
    <text evidence="1">The sequence shown here is derived from an EMBL/GenBank/DDBJ whole genome shotgun (WGS) entry which is preliminary data.</text>
</comment>
<gene>
    <name evidence="1" type="ORF">AAES_114760</name>
</gene>
<protein>
    <submittedName>
        <fullName evidence="1">Uncharacterized protein</fullName>
    </submittedName>
</protein>
<evidence type="ECO:0000313" key="1">
    <source>
        <dbReference type="EMBL" id="KQK78637.1"/>
    </source>
</evidence>
<organism evidence="1 2">
    <name type="scientific">Amazona aestiva</name>
    <name type="common">Blue-fronted Amazon parrot</name>
    <dbReference type="NCBI Taxonomy" id="12930"/>
    <lineage>
        <taxon>Eukaryota</taxon>
        <taxon>Metazoa</taxon>
        <taxon>Chordata</taxon>
        <taxon>Craniata</taxon>
        <taxon>Vertebrata</taxon>
        <taxon>Euteleostomi</taxon>
        <taxon>Archelosauria</taxon>
        <taxon>Archosauria</taxon>
        <taxon>Dinosauria</taxon>
        <taxon>Saurischia</taxon>
        <taxon>Theropoda</taxon>
        <taxon>Coelurosauria</taxon>
        <taxon>Aves</taxon>
        <taxon>Neognathae</taxon>
        <taxon>Neoaves</taxon>
        <taxon>Telluraves</taxon>
        <taxon>Australaves</taxon>
        <taxon>Psittaciformes</taxon>
        <taxon>Psittacidae</taxon>
        <taxon>Amazona</taxon>
    </lineage>
</organism>
<name>A0A0Q3M7K2_AMAAE</name>
<evidence type="ECO:0000313" key="2">
    <source>
        <dbReference type="Proteomes" id="UP000051836"/>
    </source>
</evidence>
<sequence length="93" mass="10447">MDGGVRCDTPLLRYGERWASMMVSVPEAVSQTSHSSRRLIVQHWERGDGEADAKVSRDMPEPGWETVQSTLRKGIYTKSFSHFGLVTGEGRYS</sequence>
<reference evidence="1 2" key="1">
    <citation type="submission" date="2015-10" db="EMBL/GenBank/DDBJ databases">
        <authorList>
            <person name="Gilbert D.G."/>
        </authorList>
    </citation>
    <scope>NUCLEOTIDE SEQUENCE [LARGE SCALE GENOMIC DNA]</scope>
    <source>
        <strain evidence="1">FVVF132</strain>
    </source>
</reference>
<keyword evidence="2" id="KW-1185">Reference proteome</keyword>
<proteinExistence type="predicted"/>
<dbReference type="AlphaFoldDB" id="A0A0Q3M7K2"/>
<dbReference type="Proteomes" id="UP000051836">
    <property type="component" value="Unassembled WGS sequence"/>
</dbReference>
<accession>A0A0Q3M7K2</accession>
<dbReference type="EMBL" id="LMAW01002645">
    <property type="protein sequence ID" value="KQK78637.1"/>
    <property type="molecule type" value="Genomic_DNA"/>
</dbReference>